<evidence type="ECO:0000256" key="2">
    <source>
        <dbReference type="SAM" id="Coils"/>
    </source>
</evidence>
<keyword evidence="1" id="KW-0862">Zinc</keyword>
<feature type="domain" description="CCHC-type" evidence="4">
    <location>
        <begin position="471"/>
        <end position="486"/>
    </location>
</feature>
<dbReference type="SUPFAM" id="SSF57756">
    <property type="entry name" value="Retrovirus zinc finger-like domains"/>
    <property type="match status" value="1"/>
</dbReference>
<feature type="region of interest" description="Disordered" evidence="3">
    <location>
        <begin position="538"/>
        <end position="558"/>
    </location>
</feature>
<dbReference type="GO" id="GO:0008270">
    <property type="term" value="F:zinc ion binding"/>
    <property type="evidence" value="ECO:0007669"/>
    <property type="project" value="UniProtKB-KW"/>
</dbReference>
<evidence type="ECO:0000313" key="5">
    <source>
        <dbReference type="EMBL" id="CAG9336221.1"/>
    </source>
</evidence>
<accession>A0AAU9K9G1</accession>
<dbReference type="GO" id="GO:0003676">
    <property type="term" value="F:nucleic acid binding"/>
    <property type="evidence" value="ECO:0007669"/>
    <property type="project" value="InterPro"/>
</dbReference>
<gene>
    <name evidence="5" type="ORF">BSTOLATCC_MIC66102</name>
</gene>
<comment type="caution">
    <text evidence="5">The sequence shown here is derived from an EMBL/GenBank/DDBJ whole genome shotgun (WGS) entry which is preliminary data.</text>
</comment>
<dbReference type="EMBL" id="CAJZBQ010000064">
    <property type="protein sequence ID" value="CAG9336221.1"/>
    <property type="molecule type" value="Genomic_DNA"/>
</dbReference>
<dbReference type="GO" id="GO:0035556">
    <property type="term" value="P:intracellular signal transduction"/>
    <property type="evidence" value="ECO:0007669"/>
    <property type="project" value="InterPro"/>
</dbReference>
<keyword evidence="1" id="KW-0479">Metal-binding</keyword>
<keyword evidence="6" id="KW-1185">Reference proteome</keyword>
<dbReference type="PROSITE" id="PS50158">
    <property type="entry name" value="ZF_CCHC"/>
    <property type="match status" value="1"/>
</dbReference>
<keyword evidence="1" id="KW-0863">Zinc-finger</keyword>
<dbReference type="PROSITE" id="PS51113">
    <property type="entry name" value="ZF_BTK"/>
    <property type="match status" value="1"/>
</dbReference>
<feature type="coiled-coil region" evidence="2">
    <location>
        <begin position="205"/>
        <end position="239"/>
    </location>
</feature>
<organism evidence="5 6">
    <name type="scientific">Blepharisma stoltei</name>
    <dbReference type="NCBI Taxonomy" id="1481888"/>
    <lineage>
        <taxon>Eukaryota</taxon>
        <taxon>Sar</taxon>
        <taxon>Alveolata</taxon>
        <taxon>Ciliophora</taxon>
        <taxon>Postciliodesmatophora</taxon>
        <taxon>Heterotrichea</taxon>
        <taxon>Heterotrichida</taxon>
        <taxon>Blepharismidae</taxon>
        <taxon>Blepharisma</taxon>
    </lineage>
</organism>
<dbReference type="InterPro" id="IPR036875">
    <property type="entry name" value="Znf_CCHC_sf"/>
</dbReference>
<dbReference type="InterPro" id="IPR001562">
    <property type="entry name" value="Znf_Btk_motif"/>
</dbReference>
<protein>
    <recommendedName>
        <fullName evidence="4">CCHC-type domain-containing protein</fullName>
    </recommendedName>
</protein>
<dbReference type="Proteomes" id="UP001162131">
    <property type="component" value="Unassembled WGS sequence"/>
</dbReference>
<dbReference type="Gene3D" id="4.10.60.10">
    <property type="entry name" value="Zinc finger, CCHC-type"/>
    <property type="match status" value="1"/>
</dbReference>
<feature type="region of interest" description="Disordered" evidence="3">
    <location>
        <begin position="24"/>
        <end position="48"/>
    </location>
</feature>
<reference evidence="5" key="1">
    <citation type="submission" date="2021-09" db="EMBL/GenBank/DDBJ databases">
        <authorList>
            <consortium name="AG Swart"/>
            <person name="Singh M."/>
            <person name="Singh A."/>
            <person name="Seah K."/>
            <person name="Emmerich C."/>
        </authorList>
    </citation>
    <scope>NUCLEOTIDE SEQUENCE</scope>
    <source>
        <strain evidence="5">ATCC30299</strain>
    </source>
</reference>
<keyword evidence="2" id="KW-0175">Coiled coil</keyword>
<name>A0AAU9K9G1_9CILI</name>
<dbReference type="AlphaFoldDB" id="A0AAU9K9G1"/>
<feature type="coiled-coil region" evidence="2">
    <location>
        <begin position="128"/>
        <end position="155"/>
    </location>
</feature>
<dbReference type="InterPro" id="IPR001878">
    <property type="entry name" value="Znf_CCHC"/>
</dbReference>
<evidence type="ECO:0000259" key="4">
    <source>
        <dbReference type="PROSITE" id="PS50158"/>
    </source>
</evidence>
<sequence length="612" mass="71378">MSKAQNLSQTISSSLAWSISRSFSPASSNRHKRKMSTPTDTKNSILNSSQNFPNLYKIKNRTMRNGIKVNPETAAQVIKDFLIPMFNYDNRNRTEKLRKRVFGLKDEEKRSQSFSEHEGTVYAELNLSTQLNREIQKLREKNESLQRKVYEITQEKESINYEYEKLKEKNIQNETNIFALNLQCLSLQHDCSNLAINFTFMKLQLEEYKEKYDQCFEIKEKLSKELHEEKAGNDKLRNKAIQLEHGASLLVLENEIMGERLKGLFTAFDHIAGNASLASQLENEIEILRKNLFFLASFNLNLIEELNSIIKVKDSLLEASQELSIVKDDLKNQRDRIVRTFKENAGNFQRELQTAQQEREKYKLQASEFEKKFGDLNQEYNRLRMRLKSFQHRFASSEADERICKNCQRPYTEKDNFNWSCRTHPSKIIDDIWFCCGKIGKEASGCVTSKHISKEDDEFELNQTKTVSNLCTSCREFGHIKEDCPKDPNTRTKFPPVEELERITENLKRKNKISNLASGIQEKVVQILETRLEGSEFAKIDQETNNDEEDKTSNEEKNTKSFWDLEKLKAEVTFDEDETSIKIDFSSQNNASMKQKHQNFIISMEELKNAIP</sequence>
<feature type="compositionally biased region" description="Polar residues" evidence="3">
    <location>
        <begin position="36"/>
        <end position="48"/>
    </location>
</feature>
<evidence type="ECO:0000256" key="1">
    <source>
        <dbReference type="PROSITE-ProRule" id="PRU00432"/>
    </source>
</evidence>
<proteinExistence type="predicted"/>
<feature type="coiled-coil region" evidence="2">
    <location>
        <begin position="316"/>
        <end position="386"/>
    </location>
</feature>
<evidence type="ECO:0000256" key="3">
    <source>
        <dbReference type="SAM" id="MobiDB-lite"/>
    </source>
</evidence>
<evidence type="ECO:0000313" key="6">
    <source>
        <dbReference type="Proteomes" id="UP001162131"/>
    </source>
</evidence>